<protein>
    <submittedName>
        <fullName evidence="2">Uncharacterized protein</fullName>
    </submittedName>
</protein>
<accession>A0A5B7HWM8</accession>
<keyword evidence="3" id="KW-1185">Reference proteome</keyword>
<name>A0A5B7HWM8_PORTR</name>
<feature type="transmembrane region" description="Helical" evidence="1">
    <location>
        <begin position="6"/>
        <end position="25"/>
    </location>
</feature>
<keyword evidence="1" id="KW-0812">Transmembrane</keyword>
<proteinExistence type="predicted"/>
<comment type="caution">
    <text evidence="2">The sequence shown here is derived from an EMBL/GenBank/DDBJ whole genome shotgun (WGS) entry which is preliminary data.</text>
</comment>
<reference evidence="2 3" key="1">
    <citation type="submission" date="2019-05" db="EMBL/GenBank/DDBJ databases">
        <title>Another draft genome of Portunus trituberculatus and its Hox gene families provides insights of decapod evolution.</title>
        <authorList>
            <person name="Jeong J.-H."/>
            <person name="Song I."/>
            <person name="Kim S."/>
            <person name="Choi T."/>
            <person name="Kim D."/>
            <person name="Ryu S."/>
            <person name="Kim W."/>
        </authorList>
    </citation>
    <scope>NUCLEOTIDE SEQUENCE [LARGE SCALE GENOMIC DNA]</scope>
    <source>
        <tissue evidence="2">Muscle</tissue>
    </source>
</reference>
<evidence type="ECO:0000256" key="1">
    <source>
        <dbReference type="SAM" id="Phobius"/>
    </source>
</evidence>
<dbReference type="EMBL" id="VSRR010045962">
    <property type="protein sequence ID" value="MPC77481.1"/>
    <property type="molecule type" value="Genomic_DNA"/>
</dbReference>
<evidence type="ECO:0000313" key="3">
    <source>
        <dbReference type="Proteomes" id="UP000324222"/>
    </source>
</evidence>
<dbReference type="Proteomes" id="UP000324222">
    <property type="component" value="Unassembled WGS sequence"/>
</dbReference>
<dbReference type="AlphaFoldDB" id="A0A5B7HWM8"/>
<keyword evidence="1" id="KW-0472">Membrane</keyword>
<evidence type="ECO:0000313" key="2">
    <source>
        <dbReference type="EMBL" id="MPC77481.1"/>
    </source>
</evidence>
<sequence>MVVVEVVEVVVVVVVVGVVVVKSQWSAHPPHLFASHSATRIFCEDAVYLYQQHCYVYTAQLRYSTQIKCFLRVKFLNATG</sequence>
<keyword evidence="1" id="KW-1133">Transmembrane helix</keyword>
<organism evidence="2 3">
    <name type="scientific">Portunus trituberculatus</name>
    <name type="common">Swimming crab</name>
    <name type="synonym">Neptunus trituberculatus</name>
    <dbReference type="NCBI Taxonomy" id="210409"/>
    <lineage>
        <taxon>Eukaryota</taxon>
        <taxon>Metazoa</taxon>
        <taxon>Ecdysozoa</taxon>
        <taxon>Arthropoda</taxon>
        <taxon>Crustacea</taxon>
        <taxon>Multicrustacea</taxon>
        <taxon>Malacostraca</taxon>
        <taxon>Eumalacostraca</taxon>
        <taxon>Eucarida</taxon>
        <taxon>Decapoda</taxon>
        <taxon>Pleocyemata</taxon>
        <taxon>Brachyura</taxon>
        <taxon>Eubrachyura</taxon>
        <taxon>Portunoidea</taxon>
        <taxon>Portunidae</taxon>
        <taxon>Portuninae</taxon>
        <taxon>Portunus</taxon>
    </lineage>
</organism>
<gene>
    <name evidence="2" type="ORF">E2C01_071935</name>
</gene>